<dbReference type="RefSeq" id="WP_007145091.1">
    <property type="nucleotide sequence ID" value="NZ_AFIG01000001.1"/>
</dbReference>
<dbReference type="OrthoDB" id="5613295at2"/>
<keyword evidence="3 9" id="KW-0813">Transport</keyword>
<dbReference type="Gene3D" id="3.30.70.1430">
    <property type="entry name" value="Multidrug efflux transporter AcrB pore domain"/>
    <property type="match status" value="2"/>
</dbReference>
<accession>F5T0B8</accession>
<evidence type="ECO:0000256" key="8">
    <source>
        <dbReference type="ARBA" id="ARBA00023136"/>
    </source>
</evidence>
<feature type="transmembrane region" description="Helical" evidence="9">
    <location>
        <begin position="404"/>
        <end position="428"/>
    </location>
</feature>
<dbReference type="SUPFAM" id="SSF82866">
    <property type="entry name" value="Multidrug efflux transporter AcrB transmembrane domain"/>
    <property type="match status" value="2"/>
</dbReference>
<keyword evidence="8 9" id="KW-0472">Membrane</keyword>
<dbReference type="SUPFAM" id="SSF82714">
    <property type="entry name" value="Multidrug efflux transporter AcrB TolC docking domain, DN and DC subdomains"/>
    <property type="match status" value="2"/>
</dbReference>
<gene>
    <name evidence="10" type="ORF">MAMP_02199</name>
</gene>
<feature type="transmembrane region" description="Helical" evidence="9">
    <location>
        <begin position="881"/>
        <end position="900"/>
    </location>
</feature>
<dbReference type="Pfam" id="PF00873">
    <property type="entry name" value="ACR_tran"/>
    <property type="match status" value="1"/>
</dbReference>
<dbReference type="InterPro" id="IPR027463">
    <property type="entry name" value="AcrB_DN_DC_subdom"/>
</dbReference>
<feature type="transmembrane region" description="Helical" evidence="9">
    <location>
        <begin position="378"/>
        <end position="398"/>
    </location>
</feature>
<comment type="similarity">
    <text evidence="2 9">Belongs to the resistance-nodulation-cell division (RND) (TC 2.A.6) family.</text>
</comment>
<feature type="transmembrane region" description="Helical" evidence="9">
    <location>
        <begin position="553"/>
        <end position="572"/>
    </location>
</feature>
<dbReference type="Proteomes" id="UP000003544">
    <property type="component" value="Unassembled WGS sequence"/>
</dbReference>
<evidence type="ECO:0000256" key="2">
    <source>
        <dbReference type="ARBA" id="ARBA00010942"/>
    </source>
</evidence>
<keyword evidence="11" id="KW-1185">Reference proteome</keyword>
<dbReference type="Gene3D" id="3.30.70.1320">
    <property type="entry name" value="Multidrug efflux transporter AcrB pore domain like"/>
    <property type="match status" value="1"/>
</dbReference>
<dbReference type="FunFam" id="3.30.70.1430:FF:000001">
    <property type="entry name" value="Efflux pump membrane transporter"/>
    <property type="match status" value="1"/>
</dbReference>
<evidence type="ECO:0000256" key="1">
    <source>
        <dbReference type="ARBA" id="ARBA00004429"/>
    </source>
</evidence>
<comment type="caution">
    <text evidence="10">The sequence shown here is derived from an EMBL/GenBank/DDBJ whole genome shotgun (WGS) entry which is preliminary data.</text>
</comment>
<dbReference type="GO" id="GO:0009636">
    <property type="term" value="P:response to toxic substance"/>
    <property type="evidence" value="ECO:0007669"/>
    <property type="project" value="UniProtKB-ARBA"/>
</dbReference>
<dbReference type="Gene3D" id="1.20.1640.10">
    <property type="entry name" value="Multidrug efflux transporter AcrB transmembrane domain"/>
    <property type="match status" value="2"/>
</dbReference>
<evidence type="ECO:0000313" key="11">
    <source>
        <dbReference type="Proteomes" id="UP000003544"/>
    </source>
</evidence>
<sequence length="1061" mass="115450">MSEQNNDNKSFGAFFVDRPIFAVSLSVAILIMGIVAMLRLPISLFPEVVPPTVTVTATYPGASAETIAKTVSTPIEQEVNGVDGMLYMYSQATNDGRMNLTVTFEIGTDIDMAQVLVQNRVALAEPRLPEEVRRTGISVRKNSPDFLMAVHMRSPDQSRDQLFLSNYTLQNIRDRLIRLPGVGSINMLGQRDYTMRIWLDPDRMSNLNLTAGEVVDAIREQNIQVAGGQLAQPPVDTDRAFQPIITLQGRLEEISQFENIIIKRGDDARIVKLNDVARIEIGAQEYTTNAFLNGDPIVVMLLTQQPGTNAIETSEKVKAMMADLSKDFPSGMEYIITYNPTDFFVVKAIDNLVHTIYEALILVVLVVLVFLQKPRATIIPVVAIPVSLVGTFLALTVLGYSINLLTLFGIVLAVGIVVDDAIIVVENVERRIHEGMSAKQASRVTMKEVSLALIATSLVLVSVFIPTMLIEGFSGQFYRQFGVAVAVATLISLFNSLTLTPALSGILLATNPDKKPTKSGLLSRAIHGFNSGFDRMSESYATLANKLISLRPWVMLVYAGLIVAAFYVAAIIPKGFVPASDQGYLIVPVQLPPGSSLSRTTEVTLRVAEEAVKVPGIQYAHTFAGFDGPTGTNKSSSSTVFAQFYPYEERLKSGRDLNSIMTDLQARLNKIVDAQITVIPPPTVRGIGSSGGFSLRLQDYEDQGSEALNNANKALLKAINSSPDMLFGFSPYSAGAPEFFFDLDRDQAEMLNVPISNVFETLEVYLGSVYVNDFNLMGRTFQVRAQADSRYRLDPEQIANLKTRSADGQMVSLGTLGTVRPQTAPDRVPRYNLFNTAEIIGAAKPGISSADSLKLVQKIADDTLPSGFGIEWTDLSYQQQIAKGGVMLFVLGAIFAFLVLASQYESWSLPIAVMLIVPMTLLSALGGLMLVGMDANIFSQIGLVVLIGLAAKNAILIVEFSRQHELEGNTAIEAAVMAAKQRLRPILMTSFAFILGVVPLMTATGAGAELRNALGTSVFFGMLGVTIFSLIFTPVFYVVMRQLADKLSKKTQAETASVAQE</sequence>
<proteinExistence type="inferred from homology"/>
<dbReference type="GO" id="GO:0015562">
    <property type="term" value="F:efflux transmembrane transporter activity"/>
    <property type="evidence" value="ECO:0007669"/>
    <property type="project" value="InterPro"/>
</dbReference>
<evidence type="ECO:0000256" key="6">
    <source>
        <dbReference type="ARBA" id="ARBA00022692"/>
    </source>
</evidence>
<dbReference type="eggNOG" id="COG0841">
    <property type="taxonomic scope" value="Bacteria"/>
</dbReference>
<feature type="transmembrane region" description="Helical" evidence="9">
    <location>
        <begin position="449"/>
        <end position="469"/>
    </location>
</feature>
<evidence type="ECO:0000313" key="10">
    <source>
        <dbReference type="EMBL" id="EGL55205.1"/>
    </source>
</evidence>
<dbReference type="Gene3D" id="3.30.70.1440">
    <property type="entry name" value="Multidrug efflux transporter AcrB pore domain"/>
    <property type="match status" value="1"/>
</dbReference>
<evidence type="ECO:0000256" key="7">
    <source>
        <dbReference type="ARBA" id="ARBA00022989"/>
    </source>
</evidence>
<dbReference type="NCBIfam" id="NF000282">
    <property type="entry name" value="RND_permease_1"/>
    <property type="match status" value="1"/>
</dbReference>
<keyword evidence="6 9" id="KW-0812">Transmembrane</keyword>
<feature type="transmembrane region" description="Helical" evidence="9">
    <location>
        <begin position="986"/>
        <end position="1006"/>
    </location>
</feature>
<organism evidence="10 11">
    <name type="scientific">Methylophaga aminisulfidivorans MP</name>
    <dbReference type="NCBI Taxonomy" id="1026882"/>
    <lineage>
        <taxon>Bacteria</taxon>
        <taxon>Pseudomonadati</taxon>
        <taxon>Pseudomonadota</taxon>
        <taxon>Gammaproteobacteria</taxon>
        <taxon>Thiotrichales</taxon>
        <taxon>Piscirickettsiaceae</taxon>
        <taxon>Methylophaga</taxon>
    </lineage>
</organism>
<reference evidence="10 11" key="1">
    <citation type="journal article" date="2011" name="J. Bacteriol.">
        <title>Draft genome sequence of Methylophaga aminisulfidivorans MP T.</title>
        <authorList>
            <person name="Han G.H."/>
            <person name="Kim W."/>
            <person name="Chun J."/>
            <person name="Kim S.W."/>
        </authorList>
    </citation>
    <scope>NUCLEOTIDE SEQUENCE [LARGE SCALE GENOMIC DNA]</scope>
    <source>
        <strain evidence="11">MP(T)</strain>
    </source>
</reference>
<dbReference type="AlphaFoldDB" id="F5T0B8"/>
<dbReference type="STRING" id="1026882.MAMP_02199"/>
<protein>
    <recommendedName>
        <fullName evidence="9">Efflux pump membrane transporter</fullName>
    </recommendedName>
</protein>
<dbReference type="NCBIfam" id="TIGR00915">
    <property type="entry name" value="2A0602"/>
    <property type="match status" value="1"/>
</dbReference>
<dbReference type="PRINTS" id="PR00702">
    <property type="entry name" value="ACRIFLAVINRP"/>
</dbReference>
<dbReference type="InterPro" id="IPR004764">
    <property type="entry name" value="MdtF-like"/>
</dbReference>
<feature type="transmembrane region" description="Helical" evidence="9">
    <location>
        <begin position="352"/>
        <end position="371"/>
    </location>
</feature>
<dbReference type="SUPFAM" id="SSF82693">
    <property type="entry name" value="Multidrug efflux transporter AcrB pore domain, PN1, PN2, PC1 and PC2 subdomains"/>
    <property type="match status" value="4"/>
</dbReference>
<comment type="subcellular location">
    <subcellularLocation>
        <location evidence="1 9">Cell inner membrane</location>
        <topology evidence="1 9">Multi-pass membrane protein</topology>
    </subcellularLocation>
</comment>
<dbReference type="GO" id="GO:0005886">
    <property type="term" value="C:plasma membrane"/>
    <property type="evidence" value="ECO:0007669"/>
    <property type="project" value="UniProtKB-SubCell"/>
</dbReference>
<dbReference type="EMBL" id="AFIG01000001">
    <property type="protein sequence ID" value="EGL55205.1"/>
    <property type="molecule type" value="Genomic_DNA"/>
</dbReference>
<feature type="transmembrane region" description="Helical" evidence="9">
    <location>
        <begin position="1018"/>
        <end position="1040"/>
    </location>
</feature>
<feature type="transmembrane region" description="Helical" evidence="9">
    <location>
        <begin position="481"/>
        <end position="509"/>
    </location>
</feature>
<dbReference type="InterPro" id="IPR001036">
    <property type="entry name" value="Acrflvin-R"/>
</dbReference>
<dbReference type="FunFam" id="1.20.1640.10:FF:000001">
    <property type="entry name" value="Efflux pump membrane transporter"/>
    <property type="match status" value="1"/>
</dbReference>
<feature type="transmembrane region" description="Helical" evidence="9">
    <location>
        <begin position="937"/>
        <end position="958"/>
    </location>
</feature>
<evidence type="ECO:0000256" key="3">
    <source>
        <dbReference type="ARBA" id="ARBA00022448"/>
    </source>
</evidence>
<name>F5T0B8_9GAMM</name>
<keyword evidence="4" id="KW-1003">Cell membrane</keyword>
<evidence type="ECO:0000256" key="9">
    <source>
        <dbReference type="RuleBase" id="RU364070"/>
    </source>
</evidence>
<feature type="transmembrane region" description="Helical" evidence="9">
    <location>
        <begin position="907"/>
        <end position="931"/>
    </location>
</feature>
<keyword evidence="5 9" id="KW-0997">Cell inner membrane</keyword>
<keyword evidence="7 9" id="KW-1133">Transmembrane helix</keyword>
<dbReference type="Gene3D" id="3.30.2090.10">
    <property type="entry name" value="Multidrug efflux transporter AcrB TolC docking domain, DN and DC subdomains"/>
    <property type="match status" value="2"/>
</dbReference>
<dbReference type="PANTHER" id="PTHR32063">
    <property type="match status" value="1"/>
</dbReference>
<feature type="transmembrane region" description="Helical" evidence="9">
    <location>
        <begin position="20"/>
        <end position="42"/>
    </location>
</feature>
<evidence type="ECO:0000256" key="5">
    <source>
        <dbReference type="ARBA" id="ARBA00022519"/>
    </source>
</evidence>
<dbReference type="GO" id="GO:0042910">
    <property type="term" value="F:xenobiotic transmembrane transporter activity"/>
    <property type="evidence" value="ECO:0007669"/>
    <property type="project" value="TreeGrafter"/>
</dbReference>
<evidence type="ECO:0000256" key="4">
    <source>
        <dbReference type="ARBA" id="ARBA00022475"/>
    </source>
</evidence>
<dbReference type="PANTHER" id="PTHR32063:SF11">
    <property type="entry name" value="CATION OR DRUG EFFLUX SYSTEM PROTEIN"/>
    <property type="match status" value="1"/>
</dbReference>